<evidence type="ECO:0000313" key="2">
    <source>
        <dbReference type="EMBL" id="NMU25862.1"/>
    </source>
</evidence>
<keyword evidence="7" id="KW-1185">Reference proteome</keyword>
<evidence type="ECO:0000313" key="3">
    <source>
        <dbReference type="EMBL" id="OQJ99162.1"/>
    </source>
</evidence>
<proteinExistence type="predicted"/>
<reference evidence="3 7" key="2">
    <citation type="submission" date="2015-08" db="EMBL/GenBank/DDBJ databases">
        <title>Draft Genome Sequences of Vibrio parahaemolyticus Strains.</title>
        <authorList>
            <person name="Gonzalez-Escalona N."/>
            <person name="DePaola A."/>
        </authorList>
    </citation>
    <scope>NUCLEOTIDE SEQUENCE [LARGE SCALE GENOMIC DNA]</scope>
    <source>
        <strain evidence="3 7">CFSAN001621</strain>
    </source>
</reference>
<evidence type="ECO:0000313" key="7">
    <source>
        <dbReference type="Proteomes" id="UP000191946"/>
    </source>
</evidence>
<evidence type="ECO:0000313" key="5">
    <source>
        <dbReference type="EMBL" id="UYV28393.1"/>
    </source>
</evidence>
<dbReference type="EMBL" id="JABCLD010001111">
    <property type="protein sequence ID" value="NMU25862.1"/>
    <property type="molecule type" value="Genomic_DNA"/>
</dbReference>
<dbReference type="GeneID" id="1191274"/>
<dbReference type="Proteomes" id="UP000191946">
    <property type="component" value="Unassembled WGS sequence"/>
</dbReference>
<reference evidence="2 9" key="4">
    <citation type="submission" date="2020-04" db="EMBL/GenBank/DDBJ databases">
        <title>Whole-genome sequencing of Vibrio spp. from China reveals different genetic environments of blaCTX-M-14 among diverse lineages.</title>
        <authorList>
            <person name="Zheng Z."/>
            <person name="Ye L."/>
            <person name="Chen S."/>
        </authorList>
    </citation>
    <scope>NUCLEOTIDE SEQUENCE [LARGE SCALE GENOMIC DNA]</scope>
    <source>
        <strain evidence="2 9">Vb0574</strain>
    </source>
</reference>
<evidence type="ECO:0000313" key="6">
    <source>
        <dbReference type="Proteomes" id="UP000037697"/>
    </source>
</evidence>
<dbReference type="AlphaFoldDB" id="A0A072FGN9"/>
<evidence type="ECO:0000313" key="4">
    <source>
        <dbReference type="EMBL" id="OXE33692.1"/>
    </source>
</evidence>
<evidence type="ECO:0000313" key="8">
    <source>
        <dbReference type="Proteomes" id="UP000214596"/>
    </source>
</evidence>
<dbReference type="OrthoDB" id="6215512at2"/>
<accession>A0A072FGN9</accession>
<dbReference type="Proteomes" id="UP001163036">
    <property type="component" value="Chromosome 2"/>
</dbReference>
<evidence type="ECO:0000313" key="1">
    <source>
        <dbReference type="EMBL" id="KOY32649.1"/>
    </source>
</evidence>
<organism evidence="4 8">
    <name type="scientific">Vibrio parahaemolyticus</name>
    <dbReference type="NCBI Taxonomy" id="670"/>
    <lineage>
        <taxon>Bacteria</taxon>
        <taxon>Pseudomonadati</taxon>
        <taxon>Pseudomonadota</taxon>
        <taxon>Gammaproteobacteria</taxon>
        <taxon>Vibrionales</taxon>
        <taxon>Vibrionaceae</taxon>
        <taxon>Vibrio</taxon>
    </lineage>
</organism>
<name>A0A072FGN9_VIBPH</name>
<reference evidence="1 6" key="1">
    <citation type="submission" date="2015-07" db="EMBL/GenBank/DDBJ databases">
        <title>Foodborne Vibrio parahaemolyticus Isolates.</title>
        <authorList>
            <person name="Ronholm J."/>
            <person name="Petronella N."/>
            <person name="Kenwell R."/>
            <person name="Banerjee S."/>
        </authorList>
    </citation>
    <scope>NUCLEOTIDE SEQUENCE [LARGE SCALE GENOMIC DNA]</scope>
    <source>
        <strain evidence="1 6">HS-06-05</strain>
    </source>
</reference>
<dbReference type="EMBL" id="NIXT01000232">
    <property type="protein sequence ID" value="OXE33692.1"/>
    <property type="molecule type" value="Genomic_DNA"/>
</dbReference>
<dbReference type="EMBL" id="LIRS01000067">
    <property type="protein sequence ID" value="KOY32649.1"/>
    <property type="molecule type" value="Genomic_DNA"/>
</dbReference>
<dbReference type="Proteomes" id="UP000555836">
    <property type="component" value="Unassembled WGS sequence"/>
</dbReference>
<dbReference type="OMA" id="HKLLHAR"/>
<dbReference type="Proteomes" id="UP000037697">
    <property type="component" value="Unassembled WGS sequence"/>
</dbReference>
<reference evidence="4 8" key="3">
    <citation type="journal article" date="2017" name="Appl. Environ. Microbiol.">
        <title>Parallel evolution of two clades of a major Atlantic endemic Vibrio parahaemolyticus pathogen lineage by independent acquisition of related pathogenicity islands.</title>
        <authorList>
            <person name="Xu F."/>
            <person name="Gonzalez-Escalona N."/>
            <person name="Drees K.P."/>
            <person name="Sebra R.P."/>
            <person name="Cooper V.S."/>
            <person name="Jones S.H."/>
            <person name="Whistler C.A."/>
        </authorList>
    </citation>
    <scope>NUCLEOTIDE SEQUENCE [LARGE SCALE GENOMIC DNA]</scope>
    <source>
        <strain evidence="4 8">MAVP-3</strain>
    </source>
</reference>
<evidence type="ECO:0000313" key="9">
    <source>
        <dbReference type="Proteomes" id="UP000555836"/>
    </source>
</evidence>
<gene>
    <name evidence="1" type="ORF">ACX05_10600</name>
    <name evidence="3" type="ORF">AKG60_14185</name>
    <name evidence="4" type="ORF">CA163_06205</name>
    <name evidence="2" type="ORF">HKB21_09510</name>
    <name evidence="5" type="ORF">M5598_22005</name>
</gene>
<dbReference type="EMBL" id="CP097356">
    <property type="protein sequence ID" value="UYV28393.1"/>
    <property type="molecule type" value="Genomic_DNA"/>
</dbReference>
<dbReference type="Proteomes" id="UP000214596">
    <property type="component" value="Unassembled WGS sequence"/>
</dbReference>
<dbReference type="RefSeq" id="WP_005462100.1">
    <property type="nucleotide sequence ID" value="NZ_CABMHD010000003.1"/>
</dbReference>
<protein>
    <submittedName>
        <fullName evidence="4">Uncharacterized protein</fullName>
    </submittedName>
</protein>
<sequence length="82" mass="8931">MNIDNHVIESLEELEAFLHLVESGALGLEGVTGVALATTNTDGRPFVAVLGDKHQLLLGRWVSQHVYDNGKDIVRNGSARKH</sequence>
<reference evidence="5" key="5">
    <citation type="submission" date="2022-05" db="EMBL/GenBank/DDBJ databases">
        <title>Megaplasmid of Vibrio parahaemolyticus.</title>
        <authorList>
            <person name="Strauch E."/>
            <person name="Borowiak M."/>
        </authorList>
    </citation>
    <scope>NUCLEOTIDE SEQUENCE</scope>
    <source>
        <strain evidence="5">16-VB00198</strain>
    </source>
</reference>
<dbReference type="EMBL" id="LHQV01000015">
    <property type="protein sequence ID" value="OQJ99162.1"/>
    <property type="molecule type" value="Genomic_DNA"/>
</dbReference>